<dbReference type="Proteomes" id="UP000748025">
    <property type="component" value="Unassembled WGS sequence"/>
</dbReference>
<sequence>MGQPRPNRFKPFHGPSWVRLNVDANTASSVPGTRKLNNMLRDIERNVITIRDTLADEHDNLPALELSSMLSQPQTTAEMPRRGSSVSLIDA</sequence>
<protein>
    <submittedName>
        <fullName evidence="2">Uncharacterized protein</fullName>
    </submittedName>
</protein>
<keyword evidence="3" id="KW-1185">Reference proteome</keyword>
<organism evidence="2 3">
    <name type="scientific">Claviceps pusilla</name>
    <dbReference type="NCBI Taxonomy" id="123648"/>
    <lineage>
        <taxon>Eukaryota</taxon>
        <taxon>Fungi</taxon>
        <taxon>Dikarya</taxon>
        <taxon>Ascomycota</taxon>
        <taxon>Pezizomycotina</taxon>
        <taxon>Sordariomycetes</taxon>
        <taxon>Hypocreomycetidae</taxon>
        <taxon>Hypocreales</taxon>
        <taxon>Clavicipitaceae</taxon>
        <taxon>Claviceps</taxon>
    </lineage>
</organism>
<proteinExistence type="predicted"/>
<comment type="caution">
    <text evidence="2">The sequence shown here is derived from an EMBL/GenBank/DDBJ whole genome shotgun (WGS) entry which is preliminary data.</text>
</comment>
<evidence type="ECO:0000313" key="2">
    <source>
        <dbReference type="EMBL" id="KAG6015735.1"/>
    </source>
</evidence>
<gene>
    <name evidence="2" type="ORF">E4U43_004905</name>
</gene>
<accession>A0A9P7T075</accession>
<evidence type="ECO:0000256" key="1">
    <source>
        <dbReference type="SAM" id="MobiDB-lite"/>
    </source>
</evidence>
<feature type="region of interest" description="Disordered" evidence="1">
    <location>
        <begin position="69"/>
        <end position="91"/>
    </location>
</feature>
<dbReference type="AlphaFoldDB" id="A0A9P7T075"/>
<evidence type="ECO:0000313" key="3">
    <source>
        <dbReference type="Proteomes" id="UP000748025"/>
    </source>
</evidence>
<name>A0A9P7T075_9HYPO</name>
<reference evidence="2" key="1">
    <citation type="journal article" date="2020" name="bioRxiv">
        <title>Whole genome comparisons of ergot fungi reveals the divergence and evolution of species within the genus Claviceps are the result of varying mechanisms driving genome evolution and host range expansion.</title>
        <authorList>
            <person name="Wyka S.A."/>
            <person name="Mondo S.J."/>
            <person name="Liu M."/>
            <person name="Dettman J."/>
            <person name="Nalam V."/>
            <person name="Broders K.D."/>
        </authorList>
    </citation>
    <scope>NUCLEOTIDE SEQUENCE</scope>
    <source>
        <strain evidence="2">CCC 602</strain>
    </source>
</reference>
<dbReference type="EMBL" id="SRPW01000319">
    <property type="protein sequence ID" value="KAG6015735.1"/>
    <property type="molecule type" value="Genomic_DNA"/>
</dbReference>